<dbReference type="GO" id="GO:0008757">
    <property type="term" value="F:S-adenosylmethionine-dependent methyltransferase activity"/>
    <property type="evidence" value="ECO:0007669"/>
    <property type="project" value="TreeGrafter"/>
</dbReference>
<evidence type="ECO:0000256" key="3">
    <source>
        <dbReference type="ARBA" id="ARBA00022679"/>
    </source>
</evidence>
<dbReference type="RefSeq" id="WP_067999346.1">
    <property type="nucleotide sequence ID" value="NZ_QQBC01000012.1"/>
</dbReference>
<evidence type="ECO:0000256" key="4">
    <source>
        <dbReference type="ARBA" id="ARBA00022691"/>
    </source>
</evidence>
<comment type="caution">
    <text evidence="6">The sequence shown here is derived from an EMBL/GenBank/DDBJ whole genome shotgun (WGS) entry which is preliminary data.</text>
</comment>
<dbReference type="PANTHER" id="PTHR45875:SF1">
    <property type="entry name" value="METHYLTRANSFERASE N6AMT1"/>
    <property type="match status" value="1"/>
</dbReference>
<reference evidence="6 7" key="1">
    <citation type="submission" date="2018-07" db="EMBL/GenBank/DDBJ databases">
        <title>Genomic Encyclopedia of Type Strains, Phase IV (KMG-IV): sequencing the most valuable type-strain genomes for metagenomic binning, comparative biology and taxonomic classification.</title>
        <authorList>
            <person name="Goeker M."/>
        </authorList>
    </citation>
    <scope>NUCLEOTIDE SEQUENCE [LARGE SCALE GENOMIC DNA]</scope>
    <source>
        <strain evidence="6 7">DSM 44290</strain>
    </source>
</reference>
<evidence type="ECO:0000259" key="5">
    <source>
        <dbReference type="Pfam" id="PF05175"/>
    </source>
</evidence>
<proteinExistence type="inferred from homology"/>
<dbReference type="GO" id="GO:0032259">
    <property type="term" value="P:methylation"/>
    <property type="evidence" value="ECO:0007669"/>
    <property type="project" value="UniProtKB-KW"/>
</dbReference>
<evidence type="ECO:0000313" key="7">
    <source>
        <dbReference type="Proteomes" id="UP000254869"/>
    </source>
</evidence>
<keyword evidence="4" id="KW-0949">S-adenosyl-L-methionine</keyword>
<keyword evidence="2 6" id="KW-0489">Methyltransferase</keyword>
<dbReference type="Gene3D" id="3.40.50.150">
    <property type="entry name" value="Vaccinia Virus protein VP39"/>
    <property type="match status" value="1"/>
</dbReference>
<dbReference type="InterPro" id="IPR029063">
    <property type="entry name" value="SAM-dependent_MTases_sf"/>
</dbReference>
<evidence type="ECO:0000256" key="1">
    <source>
        <dbReference type="ARBA" id="ARBA00006149"/>
    </source>
</evidence>
<dbReference type="Proteomes" id="UP000254869">
    <property type="component" value="Unassembled WGS sequence"/>
</dbReference>
<keyword evidence="7" id="KW-1185">Reference proteome</keyword>
<keyword evidence="3 6" id="KW-0808">Transferase</keyword>
<dbReference type="GO" id="GO:0008276">
    <property type="term" value="F:protein methyltransferase activity"/>
    <property type="evidence" value="ECO:0007669"/>
    <property type="project" value="TreeGrafter"/>
</dbReference>
<dbReference type="InterPro" id="IPR007848">
    <property type="entry name" value="Small_mtfrase_dom"/>
</dbReference>
<sequence>MLFCAPGVYRPEADTWLLKRAFDGARIHRGGRVLDICTGSGALAIAAARAGAAEVTAVDISRAAVASAWLNSRCRGLGIELLRGDFEAVLGDRRFDVVLANPPYVPTPPGTHTRGSARAWNAGPTGREILDRLCTRLPRLLSAQGVALIVHSTLADPDRTVGLLRDQRLKAAVVARSQIPFGPVLRERAAWLAAAGYIASDQNREDLVVIRADRTRA</sequence>
<dbReference type="GO" id="GO:0008170">
    <property type="term" value="F:N-methyltransferase activity"/>
    <property type="evidence" value="ECO:0007669"/>
    <property type="project" value="UniProtKB-ARBA"/>
</dbReference>
<organism evidence="6 7">
    <name type="scientific">Nocardia pseudobrasiliensis</name>
    <dbReference type="NCBI Taxonomy" id="45979"/>
    <lineage>
        <taxon>Bacteria</taxon>
        <taxon>Bacillati</taxon>
        <taxon>Actinomycetota</taxon>
        <taxon>Actinomycetes</taxon>
        <taxon>Mycobacteriales</taxon>
        <taxon>Nocardiaceae</taxon>
        <taxon>Nocardia</taxon>
    </lineage>
</organism>
<dbReference type="PROSITE" id="PS00092">
    <property type="entry name" value="N6_MTASE"/>
    <property type="match status" value="1"/>
</dbReference>
<protein>
    <submittedName>
        <fullName evidence="6">Release factor glutamine methyltransferase</fullName>
    </submittedName>
</protein>
<dbReference type="Pfam" id="PF05175">
    <property type="entry name" value="MTS"/>
    <property type="match status" value="1"/>
</dbReference>
<dbReference type="AlphaFoldDB" id="A0A370HWB0"/>
<dbReference type="GO" id="GO:0003676">
    <property type="term" value="F:nucleic acid binding"/>
    <property type="evidence" value="ECO:0007669"/>
    <property type="project" value="InterPro"/>
</dbReference>
<dbReference type="InterPro" id="IPR052190">
    <property type="entry name" value="Euk-Arch_PrmC-MTase"/>
</dbReference>
<dbReference type="InterPro" id="IPR004557">
    <property type="entry name" value="PrmC-related"/>
</dbReference>
<evidence type="ECO:0000313" key="6">
    <source>
        <dbReference type="EMBL" id="RDI62735.1"/>
    </source>
</evidence>
<comment type="similarity">
    <text evidence="1">Belongs to the eukaryotic/archaeal PrmC-related family.</text>
</comment>
<dbReference type="GO" id="GO:0035657">
    <property type="term" value="C:eRF1 methyltransferase complex"/>
    <property type="evidence" value="ECO:0007669"/>
    <property type="project" value="TreeGrafter"/>
</dbReference>
<name>A0A370HWB0_9NOCA</name>
<gene>
    <name evidence="6" type="ORF">DFR76_11252</name>
</gene>
<dbReference type="PANTHER" id="PTHR45875">
    <property type="entry name" value="METHYLTRANSFERASE N6AMT1"/>
    <property type="match status" value="1"/>
</dbReference>
<dbReference type="SUPFAM" id="SSF53335">
    <property type="entry name" value="S-adenosyl-L-methionine-dependent methyltransferases"/>
    <property type="match status" value="1"/>
</dbReference>
<evidence type="ECO:0000256" key="2">
    <source>
        <dbReference type="ARBA" id="ARBA00022603"/>
    </source>
</evidence>
<dbReference type="NCBIfam" id="TIGR00537">
    <property type="entry name" value="hemK_rel_arch"/>
    <property type="match status" value="1"/>
</dbReference>
<accession>A0A370HWB0</accession>
<feature type="domain" description="Methyltransferase small" evidence="5">
    <location>
        <begin position="21"/>
        <end position="104"/>
    </location>
</feature>
<dbReference type="CDD" id="cd02440">
    <property type="entry name" value="AdoMet_MTases"/>
    <property type="match status" value="1"/>
</dbReference>
<dbReference type="InterPro" id="IPR002052">
    <property type="entry name" value="DNA_methylase_N6_adenine_CS"/>
</dbReference>
<dbReference type="STRING" id="1210086.GCA_001613105_03779"/>
<dbReference type="EMBL" id="QQBC01000012">
    <property type="protein sequence ID" value="RDI62735.1"/>
    <property type="molecule type" value="Genomic_DNA"/>
</dbReference>